<accession>A0A7R8W357</accession>
<feature type="region of interest" description="Disordered" evidence="1">
    <location>
        <begin position="35"/>
        <end position="56"/>
    </location>
</feature>
<gene>
    <name evidence="2" type="ORF">CTOB1V02_LOCUS284</name>
</gene>
<organism evidence="2">
    <name type="scientific">Cyprideis torosa</name>
    <dbReference type="NCBI Taxonomy" id="163714"/>
    <lineage>
        <taxon>Eukaryota</taxon>
        <taxon>Metazoa</taxon>
        <taxon>Ecdysozoa</taxon>
        <taxon>Arthropoda</taxon>
        <taxon>Crustacea</taxon>
        <taxon>Oligostraca</taxon>
        <taxon>Ostracoda</taxon>
        <taxon>Podocopa</taxon>
        <taxon>Podocopida</taxon>
        <taxon>Cytherocopina</taxon>
        <taxon>Cytheroidea</taxon>
        <taxon>Cytherideidae</taxon>
        <taxon>Cyprideis</taxon>
    </lineage>
</organism>
<feature type="region of interest" description="Disordered" evidence="1">
    <location>
        <begin position="64"/>
        <end position="83"/>
    </location>
</feature>
<name>A0A7R8W357_9CRUS</name>
<evidence type="ECO:0000256" key="1">
    <source>
        <dbReference type="SAM" id="MobiDB-lite"/>
    </source>
</evidence>
<sequence length="83" mass="9399">MPRRKQDCPKKMKGYFIQAGTTQGLAHLSKNMRRLSPKGRSDSRAHHNRVSDKENGIFQQVMGNLPHLTNQSRPTPSATERSV</sequence>
<feature type="compositionally biased region" description="Basic and acidic residues" evidence="1">
    <location>
        <begin position="39"/>
        <end position="55"/>
    </location>
</feature>
<proteinExistence type="predicted"/>
<protein>
    <submittedName>
        <fullName evidence="2">Uncharacterized protein</fullName>
    </submittedName>
</protein>
<evidence type="ECO:0000313" key="2">
    <source>
        <dbReference type="EMBL" id="CAD7222272.1"/>
    </source>
</evidence>
<dbReference type="AlphaFoldDB" id="A0A7R8W357"/>
<dbReference type="EMBL" id="OB660041">
    <property type="protein sequence ID" value="CAD7222272.1"/>
    <property type="molecule type" value="Genomic_DNA"/>
</dbReference>
<reference evidence="2" key="1">
    <citation type="submission" date="2020-11" db="EMBL/GenBank/DDBJ databases">
        <authorList>
            <person name="Tran Van P."/>
        </authorList>
    </citation>
    <scope>NUCLEOTIDE SEQUENCE</scope>
</reference>